<evidence type="ECO:0000256" key="4">
    <source>
        <dbReference type="ARBA" id="ARBA00022795"/>
    </source>
</evidence>
<dbReference type="AlphaFoldDB" id="C0GJI0"/>
<organism evidence="9 10">
    <name type="scientific">Dethiobacter alkaliphilus AHT 1</name>
    <dbReference type="NCBI Taxonomy" id="555088"/>
    <lineage>
        <taxon>Bacteria</taxon>
        <taxon>Bacillati</taxon>
        <taxon>Bacillota</taxon>
        <taxon>Dethiobacteria</taxon>
        <taxon>Dethiobacterales</taxon>
        <taxon>Dethiobacteraceae</taxon>
        <taxon>Dethiobacter</taxon>
    </lineage>
</organism>
<keyword evidence="5" id="KW-0653">Protein transport</keyword>
<dbReference type="STRING" id="555088.DealDRAFT_2639"/>
<dbReference type="GO" id="GO:0005829">
    <property type="term" value="C:cytosol"/>
    <property type="evidence" value="ECO:0007669"/>
    <property type="project" value="TreeGrafter"/>
</dbReference>
<keyword evidence="10" id="KW-1185">Reference proteome</keyword>
<keyword evidence="9" id="KW-0282">Flagellum</keyword>
<keyword evidence="6" id="KW-1006">Bacterial flagellum protein export</keyword>
<protein>
    <submittedName>
        <fullName evidence="9">Flagellar assembly protein FliH</fullName>
    </submittedName>
</protein>
<feature type="domain" description="Flagellar assembly protein FliH/Type III secretion system HrpE" evidence="8">
    <location>
        <begin position="120"/>
        <end position="246"/>
    </location>
</feature>
<keyword evidence="9" id="KW-0969">Cilium</keyword>
<dbReference type="InterPro" id="IPR018035">
    <property type="entry name" value="Flagellar_FliH/T3SS_HrpE"/>
</dbReference>
<evidence type="ECO:0000256" key="5">
    <source>
        <dbReference type="ARBA" id="ARBA00022927"/>
    </source>
</evidence>
<dbReference type="PANTHER" id="PTHR34982:SF1">
    <property type="entry name" value="FLAGELLAR ASSEMBLY PROTEIN FLIH"/>
    <property type="match status" value="1"/>
</dbReference>
<dbReference type="InterPro" id="IPR051472">
    <property type="entry name" value="T3SS_Stator/FliH"/>
</dbReference>
<dbReference type="Proteomes" id="UP000006443">
    <property type="component" value="Unassembled WGS sequence"/>
</dbReference>
<dbReference type="eggNOG" id="COG1317">
    <property type="taxonomic scope" value="Bacteria"/>
</dbReference>
<gene>
    <name evidence="9" type="ORF">DealDRAFT_2639</name>
</gene>
<sequence>MPSLSSVLKADSVKLNGGVLRLPAYFHAAGSAEPKSQTAVPEAPGAQVLHDAQAEAAEIVAAARREREEILAAAGQECEELRKKAEMQVLELEEGAKQRGYDTGYLEGMAAGQREGSRMQREAEELLAETRRIRSEMLEAVEPQVVELAVCIAEKLVSRQLSEEPETVVSMVRELLQQVKESGDILIRLHPDDVPLCRDKAAELQAELREHSSLSFLADGAVARGHCRVETSGAAIECMLDERFAKLRETLLDVTSNE</sequence>
<feature type="coiled-coil region" evidence="7">
    <location>
        <begin position="49"/>
        <end position="84"/>
    </location>
</feature>
<dbReference type="GO" id="GO:0044781">
    <property type="term" value="P:bacterial-type flagellum organization"/>
    <property type="evidence" value="ECO:0007669"/>
    <property type="project" value="UniProtKB-KW"/>
</dbReference>
<comment type="function">
    <text evidence="1">Needed for flagellar regrowth and assembly.</text>
</comment>
<name>C0GJI0_DETAL</name>
<dbReference type="PANTHER" id="PTHR34982">
    <property type="entry name" value="YOP PROTEINS TRANSLOCATION PROTEIN L"/>
    <property type="match status" value="1"/>
</dbReference>
<evidence type="ECO:0000256" key="3">
    <source>
        <dbReference type="ARBA" id="ARBA00022448"/>
    </source>
</evidence>
<keyword evidence="3" id="KW-0813">Transport</keyword>
<dbReference type="Pfam" id="PF02108">
    <property type="entry name" value="FliH"/>
    <property type="match status" value="1"/>
</dbReference>
<proteinExistence type="inferred from homology"/>
<comment type="similarity">
    <text evidence="2">Belongs to the FliH family.</text>
</comment>
<reference evidence="9 10" key="1">
    <citation type="submission" date="2009-02" db="EMBL/GenBank/DDBJ databases">
        <title>Sequencing of the draft genome and assembly of Dethiobacter alkaliphilus AHT 1.</title>
        <authorList>
            <consortium name="US DOE Joint Genome Institute (JGI-PGF)"/>
            <person name="Lucas S."/>
            <person name="Copeland A."/>
            <person name="Lapidus A."/>
            <person name="Glavina del Rio T."/>
            <person name="Dalin E."/>
            <person name="Tice H."/>
            <person name="Bruce D."/>
            <person name="Goodwin L."/>
            <person name="Pitluck S."/>
            <person name="Larimer F."/>
            <person name="Land M.L."/>
            <person name="Hauser L."/>
            <person name="Muyzer G."/>
        </authorList>
    </citation>
    <scope>NUCLEOTIDE SEQUENCE [LARGE SCALE GENOMIC DNA]</scope>
    <source>
        <strain evidence="9 10">AHT 1</strain>
    </source>
</reference>
<evidence type="ECO:0000256" key="1">
    <source>
        <dbReference type="ARBA" id="ARBA00003041"/>
    </source>
</evidence>
<accession>C0GJI0</accession>
<comment type="caution">
    <text evidence="9">The sequence shown here is derived from an EMBL/GenBank/DDBJ whole genome shotgun (WGS) entry which is preliminary data.</text>
</comment>
<evidence type="ECO:0000256" key="2">
    <source>
        <dbReference type="ARBA" id="ARBA00006602"/>
    </source>
</evidence>
<evidence type="ECO:0000313" key="9">
    <source>
        <dbReference type="EMBL" id="EEG76527.1"/>
    </source>
</evidence>
<evidence type="ECO:0000313" key="10">
    <source>
        <dbReference type="Proteomes" id="UP000006443"/>
    </source>
</evidence>
<keyword evidence="7" id="KW-0175">Coiled coil</keyword>
<evidence type="ECO:0000259" key="8">
    <source>
        <dbReference type="Pfam" id="PF02108"/>
    </source>
</evidence>
<keyword evidence="9" id="KW-0966">Cell projection</keyword>
<dbReference type="SUPFAM" id="SSF160527">
    <property type="entry name" value="V-type ATPase subunit E-like"/>
    <property type="match status" value="1"/>
</dbReference>
<dbReference type="GO" id="GO:0015031">
    <property type="term" value="P:protein transport"/>
    <property type="evidence" value="ECO:0007669"/>
    <property type="project" value="UniProtKB-KW"/>
</dbReference>
<evidence type="ECO:0000256" key="6">
    <source>
        <dbReference type="ARBA" id="ARBA00023225"/>
    </source>
</evidence>
<dbReference type="RefSeq" id="WP_008518243.1">
    <property type="nucleotide sequence ID" value="NZ_ACJM01000016.1"/>
</dbReference>
<dbReference type="EMBL" id="ACJM01000016">
    <property type="protein sequence ID" value="EEG76527.1"/>
    <property type="molecule type" value="Genomic_DNA"/>
</dbReference>
<dbReference type="OrthoDB" id="9786341at2"/>
<evidence type="ECO:0000256" key="7">
    <source>
        <dbReference type="SAM" id="Coils"/>
    </source>
</evidence>
<keyword evidence="4" id="KW-1005">Bacterial flagellum biogenesis</keyword>